<protein>
    <submittedName>
        <fullName evidence="1">Uncharacterized protein</fullName>
    </submittedName>
</protein>
<gene>
    <name evidence="1" type="ORF">MANES_11G033850v8</name>
</gene>
<keyword evidence="2" id="KW-1185">Reference proteome</keyword>
<evidence type="ECO:0000313" key="2">
    <source>
        <dbReference type="Proteomes" id="UP000091857"/>
    </source>
</evidence>
<sequence>MDKELISKNDSPIEGLIVRGRPTNRDFASISRPKSRSKSRCRNMTCNYCKKKGHCFKLKIKQNNKIDQNKPVEASMVEDVIVSNILFVTRAVPRSKQNWCLDIVTSFHMFVNREWFSTYEPIIDIVLMVNNESCEVRGIGTVKLKMHDGVIRTLTGIRHILNTRKNLISLSTLTMGGHTFIRDDHNIAYHIDGLV</sequence>
<proteinExistence type="predicted"/>
<evidence type="ECO:0000313" key="1">
    <source>
        <dbReference type="EMBL" id="KAG8643378.1"/>
    </source>
</evidence>
<dbReference type="Proteomes" id="UP000091857">
    <property type="component" value="Chromosome 11"/>
</dbReference>
<organism evidence="1 2">
    <name type="scientific">Manihot esculenta</name>
    <name type="common">Cassava</name>
    <name type="synonym">Jatropha manihot</name>
    <dbReference type="NCBI Taxonomy" id="3983"/>
    <lineage>
        <taxon>Eukaryota</taxon>
        <taxon>Viridiplantae</taxon>
        <taxon>Streptophyta</taxon>
        <taxon>Embryophyta</taxon>
        <taxon>Tracheophyta</taxon>
        <taxon>Spermatophyta</taxon>
        <taxon>Magnoliopsida</taxon>
        <taxon>eudicotyledons</taxon>
        <taxon>Gunneridae</taxon>
        <taxon>Pentapetalae</taxon>
        <taxon>rosids</taxon>
        <taxon>fabids</taxon>
        <taxon>Malpighiales</taxon>
        <taxon>Euphorbiaceae</taxon>
        <taxon>Crotonoideae</taxon>
        <taxon>Manihoteae</taxon>
        <taxon>Manihot</taxon>
    </lineage>
</organism>
<reference evidence="2" key="1">
    <citation type="journal article" date="2016" name="Nat. Biotechnol.">
        <title>Sequencing wild and cultivated cassava and related species reveals extensive interspecific hybridization and genetic diversity.</title>
        <authorList>
            <person name="Bredeson J.V."/>
            <person name="Lyons J.B."/>
            <person name="Prochnik S.E."/>
            <person name="Wu G.A."/>
            <person name="Ha C.M."/>
            <person name="Edsinger-Gonzales E."/>
            <person name="Grimwood J."/>
            <person name="Schmutz J."/>
            <person name="Rabbi I.Y."/>
            <person name="Egesi C."/>
            <person name="Nauluvula P."/>
            <person name="Lebot V."/>
            <person name="Ndunguru J."/>
            <person name="Mkamilo G."/>
            <person name="Bart R.S."/>
            <person name="Setter T.L."/>
            <person name="Gleadow R.M."/>
            <person name="Kulakow P."/>
            <person name="Ferguson M.E."/>
            <person name="Rounsley S."/>
            <person name="Rokhsar D.S."/>
        </authorList>
    </citation>
    <scope>NUCLEOTIDE SEQUENCE [LARGE SCALE GENOMIC DNA]</scope>
    <source>
        <strain evidence="2">cv. AM560-2</strain>
    </source>
</reference>
<comment type="caution">
    <text evidence="1">The sequence shown here is derived from an EMBL/GenBank/DDBJ whole genome shotgun (WGS) entry which is preliminary data.</text>
</comment>
<dbReference type="EMBL" id="CM004397">
    <property type="protein sequence ID" value="KAG8643378.1"/>
    <property type="molecule type" value="Genomic_DNA"/>
</dbReference>
<name>A0ACB7GSN0_MANES</name>
<accession>A0ACB7GSN0</accession>